<organism evidence="3 4">
    <name type="scientific">Natrinema thermotolerans</name>
    <dbReference type="NCBI Taxonomy" id="121872"/>
    <lineage>
        <taxon>Archaea</taxon>
        <taxon>Methanobacteriati</taxon>
        <taxon>Methanobacteriota</taxon>
        <taxon>Stenosarchaea group</taxon>
        <taxon>Halobacteria</taxon>
        <taxon>Halobacteriales</taxon>
        <taxon>Natrialbaceae</taxon>
        <taxon>Natrinema</taxon>
    </lineage>
</organism>
<sequence length="519" mass="59168">MSPMLAYPKVLQYYYIGVDAFLSKMGLKYDNLLYSRGYLLTEEQYDNSGAVPASWKSTSVGRYAIRYSSNLEISTSSVDDTEIVCIGRILDCRAKTFDIDKVTMSLGERYEESRAKFFDRLDYLAGRFLLLVHSTDSTFIVTDATANRSAFYNIDVPAVASHPTLLADVTGMSEDPDAVAFRDSNVYQSHRDSYFPGIKTPYQSIRSLTPNTLLEIPEMTIERFYPRSQRTERSVADVAGEVAELLKSQVQLLSDSKPLAVSLTAGLDSRLTLAATRNVADDVLYYTLVFDDESRKEAAIARELCTALDLNHRTVNVPNNVGDKFYTFFSENVAGMSSPFRARMGKALLEQYPSNRLHLKSNVAEVGRTFYRDSYAFLPEADAAMQSRLYGIAHDSKFVRGAFQEFIEKTAFDPSGNAGFDPYDLYYWEHRIGIWQGLSLLEWDIAQDTHILFNCRRLLELTLSVPYEDRRHNRLFHNLIEKLWPETMTLPIDAHDSERKVMRNLKPIRRMVATALLYR</sequence>
<dbReference type="SUPFAM" id="SSF52402">
    <property type="entry name" value="Adenine nucleotide alpha hydrolases-like"/>
    <property type="match status" value="1"/>
</dbReference>
<keyword evidence="4" id="KW-1185">Reference proteome</keyword>
<proteinExistence type="predicted"/>
<dbReference type="InterPro" id="IPR014729">
    <property type="entry name" value="Rossmann-like_a/b/a_fold"/>
</dbReference>
<gene>
    <name evidence="3" type="ORF">NP511_00445</name>
    <name evidence="2" type="ORF">NP511_19160</name>
</gene>
<dbReference type="GO" id="GO:0004066">
    <property type="term" value="F:asparagine synthase (glutamine-hydrolyzing) activity"/>
    <property type="evidence" value="ECO:0007669"/>
    <property type="project" value="InterPro"/>
</dbReference>
<feature type="domain" description="Asparagine synthetase" evidence="1">
    <location>
        <begin position="241"/>
        <end position="319"/>
    </location>
</feature>
<dbReference type="InterPro" id="IPR001962">
    <property type="entry name" value="Asn_synthase"/>
</dbReference>
<dbReference type="AlphaFoldDB" id="A0AAF0PF56"/>
<name>A0AAF0PF56_9EURY</name>
<dbReference type="EMBL" id="CP101873">
    <property type="protein sequence ID" value="WMT08120.1"/>
    <property type="molecule type" value="Genomic_DNA"/>
</dbReference>
<dbReference type="Pfam" id="PF00733">
    <property type="entry name" value="Asn_synthase"/>
    <property type="match status" value="1"/>
</dbReference>
<reference evidence="3 4" key="1">
    <citation type="submission" date="2022-07" db="EMBL/GenBank/DDBJ databases">
        <title>Two temperate virus in Haloterrigena jeotgali A29.</title>
        <authorList>
            <person name="Deng X."/>
        </authorList>
    </citation>
    <scope>NUCLEOTIDE SEQUENCE [LARGE SCALE GENOMIC DNA]</scope>
    <source>
        <strain evidence="3 4">A29</strain>
    </source>
</reference>
<accession>A0AAF0PF56</accession>
<evidence type="ECO:0000313" key="3">
    <source>
        <dbReference type="EMBL" id="WMT08120.1"/>
    </source>
</evidence>
<protein>
    <submittedName>
        <fullName evidence="3">Asparagine synthase-related protein</fullName>
    </submittedName>
</protein>
<dbReference type="Proteomes" id="UP001224926">
    <property type="component" value="Chromosome"/>
</dbReference>
<evidence type="ECO:0000313" key="4">
    <source>
        <dbReference type="Proteomes" id="UP001224926"/>
    </source>
</evidence>
<evidence type="ECO:0000259" key="1">
    <source>
        <dbReference type="Pfam" id="PF00733"/>
    </source>
</evidence>
<dbReference type="RefSeq" id="WP_136396919.1">
    <property type="nucleotide sequence ID" value="NZ_CP101873.1"/>
</dbReference>
<dbReference type="EMBL" id="CP101873">
    <property type="protein sequence ID" value="WMT07488.1"/>
    <property type="molecule type" value="Genomic_DNA"/>
</dbReference>
<dbReference type="GO" id="GO:0006529">
    <property type="term" value="P:asparagine biosynthetic process"/>
    <property type="evidence" value="ECO:0007669"/>
    <property type="project" value="InterPro"/>
</dbReference>
<dbReference type="GeneID" id="39864584"/>
<evidence type="ECO:0000313" key="2">
    <source>
        <dbReference type="EMBL" id="WMT07488.1"/>
    </source>
</evidence>
<dbReference type="Gene3D" id="3.40.50.620">
    <property type="entry name" value="HUPs"/>
    <property type="match status" value="1"/>
</dbReference>